<keyword evidence="2" id="KW-0560">Oxidoreductase</keyword>
<dbReference type="CDD" id="cd05233">
    <property type="entry name" value="SDR_c"/>
    <property type="match status" value="1"/>
</dbReference>
<dbReference type="RefSeq" id="WP_068028934.1">
    <property type="nucleotide sequence ID" value="NZ_QQAZ01000025.1"/>
</dbReference>
<dbReference type="GO" id="GO:0016491">
    <property type="term" value="F:oxidoreductase activity"/>
    <property type="evidence" value="ECO:0007669"/>
    <property type="project" value="UniProtKB-KW"/>
</dbReference>
<dbReference type="STRING" id="1210089.GCA_001613165_06627"/>
<dbReference type="PROSITE" id="PS00061">
    <property type="entry name" value="ADH_SHORT"/>
    <property type="match status" value="1"/>
</dbReference>
<name>A0A370GFQ7_9NOCA</name>
<reference evidence="4 5" key="1">
    <citation type="submission" date="2018-07" db="EMBL/GenBank/DDBJ databases">
        <title>Genomic Encyclopedia of Type Strains, Phase IV (KMG-IV): sequencing the most valuable type-strain genomes for metagenomic binning, comparative biology and taxonomic classification.</title>
        <authorList>
            <person name="Goeker M."/>
        </authorList>
    </citation>
    <scope>NUCLEOTIDE SEQUENCE [LARGE SCALE GENOMIC DNA]</scope>
    <source>
        <strain evidence="4 5">DSM 44952</strain>
    </source>
</reference>
<keyword evidence="5" id="KW-1185">Reference proteome</keyword>
<dbReference type="OrthoDB" id="4690547at2"/>
<evidence type="ECO:0000313" key="5">
    <source>
        <dbReference type="Proteomes" id="UP000255355"/>
    </source>
</evidence>
<dbReference type="AlphaFoldDB" id="A0A370GFQ7"/>
<dbReference type="InterPro" id="IPR036291">
    <property type="entry name" value="NAD(P)-bd_dom_sf"/>
</dbReference>
<comment type="similarity">
    <text evidence="1 3">Belongs to the short-chain dehydrogenases/reductases (SDR) family.</text>
</comment>
<evidence type="ECO:0000256" key="3">
    <source>
        <dbReference type="RuleBase" id="RU000363"/>
    </source>
</evidence>
<dbReference type="Proteomes" id="UP000255355">
    <property type="component" value="Unassembled WGS sequence"/>
</dbReference>
<accession>A0A370GFQ7</accession>
<dbReference type="PRINTS" id="PR00080">
    <property type="entry name" value="SDRFAMILY"/>
</dbReference>
<dbReference type="InterPro" id="IPR002347">
    <property type="entry name" value="SDR_fam"/>
</dbReference>
<dbReference type="EMBL" id="QQAZ01000025">
    <property type="protein sequence ID" value="RDI42642.1"/>
    <property type="molecule type" value="Genomic_DNA"/>
</dbReference>
<dbReference type="SUPFAM" id="SSF51735">
    <property type="entry name" value="NAD(P)-binding Rossmann-fold domains"/>
    <property type="match status" value="1"/>
</dbReference>
<sequence length="317" mass="33305">MKDFHPGVAVVTGAGSGIGRGTAKALAAHGAELIVADIDRAAADDAVAELRDLGSKATAYELDVADTAALEEFAETVRTAHGVPDVVVNNAGIVVGGPFLDVPVEDLERIIDINLMAMIHGCRIFGQQMVARGTGGHLVNISSMAAFAPAPYGWPYSISKYAVKHFSECLRAELAPHGIGVTVICPGLIATNLTATARMASLTDRQADIGRRLALAGQALFGADPDGAGRTIVRAIRKNIAVEPIRPEARISYPLARLFPGVVRAGMILASDRRVERLVRRVIDDPRTVHLATTLADRLPLGTAISTPESASRTASV</sequence>
<comment type="caution">
    <text evidence="4">The sequence shown here is derived from an EMBL/GenBank/DDBJ whole genome shotgun (WGS) entry which is preliminary data.</text>
</comment>
<evidence type="ECO:0000256" key="1">
    <source>
        <dbReference type="ARBA" id="ARBA00006484"/>
    </source>
</evidence>
<dbReference type="PANTHER" id="PTHR44196:SF1">
    <property type="entry name" value="DEHYDROGENASE_REDUCTASE SDR FAMILY MEMBER 7B"/>
    <property type="match status" value="1"/>
</dbReference>
<evidence type="ECO:0000313" key="4">
    <source>
        <dbReference type="EMBL" id="RDI42642.1"/>
    </source>
</evidence>
<proteinExistence type="inferred from homology"/>
<dbReference type="GO" id="GO:0016020">
    <property type="term" value="C:membrane"/>
    <property type="evidence" value="ECO:0007669"/>
    <property type="project" value="TreeGrafter"/>
</dbReference>
<dbReference type="FunFam" id="3.40.50.720:FF:000084">
    <property type="entry name" value="Short-chain dehydrogenase reductase"/>
    <property type="match status" value="1"/>
</dbReference>
<gene>
    <name evidence="4" type="ORF">DFR68_12538</name>
</gene>
<protein>
    <submittedName>
        <fullName evidence="4">Short-subunit dehydrogenase</fullName>
    </submittedName>
</protein>
<organism evidence="4 5">
    <name type="scientific">Nocardia mexicana</name>
    <dbReference type="NCBI Taxonomy" id="279262"/>
    <lineage>
        <taxon>Bacteria</taxon>
        <taxon>Bacillati</taxon>
        <taxon>Actinomycetota</taxon>
        <taxon>Actinomycetes</taxon>
        <taxon>Mycobacteriales</taxon>
        <taxon>Nocardiaceae</taxon>
        <taxon>Nocardia</taxon>
    </lineage>
</organism>
<dbReference type="Gene3D" id="3.40.50.720">
    <property type="entry name" value="NAD(P)-binding Rossmann-like Domain"/>
    <property type="match status" value="1"/>
</dbReference>
<dbReference type="PRINTS" id="PR00081">
    <property type="entry name" value="GDHRDH"/>
</dbReference>
<dbReference type="Pfam" id="PF00106">
    <property type="entry name" value="adh_short"/>
    <property type="match status" value="1"/>
</dbReference>
<dbReference type="InterPro" id="IPR020904">
    <property type="entry name" value="Sc_DH/Rdtase_CS"/>
</dbReference>
<evidence type="ECO:0000256" key="2">
    <source>
        <dbReference type="ARBA" id="ARBA00023002"/>
    </source>
</evidence>
<dbReference type="PANTHER" id="PTHR44196">
    <property type="entry name" value="DEHYDROGENASE/REDUCTASE SDR FAMILY MEMBER 7B"/>
    <property type="match status" value="1"/>
</dbReference>